<evidence type="ECO:0000313" key="1">
    <source>
        <dbReference type="EMBL" id="KAI4375307.1"/>
    </source>
</evidence>
<keyword evidence="2" id="KW-1185">Reference proteome</keyword>
<gene>
    <name evidence="1" type="ORF">MLD38_013191</name>
</gene>
<name>A0ACB9RH91_9MYRT</name>
<dbReference type="EMBL" id="CM042883">
    <property type="protein sequence ID" value="KAI4375307.1"/>
    <property type="molecule type" value="Genomic_DNA"/>
</dbReference>
<evidence type="ECO:0000313" key="2">
    <source>
        <dbReference type="Proteomes" id="UP001057402"/>
    </source>
</evidence>
<protein>
    <submittedName>
        <fullName evidence="1">Uncharacterized protein</fullName>
    </submittedName>
</protein>
<organism evidence="1 2">
    <name type="scientific">Melastoma candidum</name>
    <dbReference type="NCBI Taxonomy" id="119954"/>
    <lineage>
        <taxon>Eukaryota</taxon>
        <taxon>Viridiplantae</taxon>
        <taxon>Streptophyta</taxon>
        <taxon>Embryophyta</taxon>
        <taxon>Tracheophyta</taxon>
        <taxon>Spermatophyta</taxon>
        <taxon>Magnoliopsida</taxon>
        <taxon>eudicotyledons</taxon>
        <taxon>Gunneridae</taxon>
        <taxon>Pentapetalae</taxon>
        <taxon>rosids</taxon>
        <taxon>malvids</taxon>
        <taxon>Myrtales</taxon>
        <taxon>Melastomataceae</taxon>
        <taxon>Melastomatoideae</taxon>
        <taxon>Melastomateae</taxon>
        <taxon>Melastoma</taxon>
    </lineage>
</organism>
<dbReference type="Proteomes" id="UP001057402">
    <property type="component" value="Chromosome 4"/>
</dbReference>
<proteinExistence type="predicted"/>
<sequence length="147" mass="16068">MVIMCPSHERLDNDETDAEVVKTVSDIGDTTIPNGDTSLKEESSSHLLEMKPKSAGDGSQPTVIDKSFETTDMEIIPAESCSNNADVIDRDSKTNTNEEGNAAEKACNSDFPLDSSNTSRHLQESMALYKPEKEEGELSPSGIWRMI</sequence>
<reference evidence="2" key="1">
    <citation type="journal article" date="2023" name="Front. Plant Sci.">
        <title>Chromosomal-level genome assembly of Melastoma candidum provides insights into trichome evolution.</title>
        <authorList>
            <person name="Zhong Y."/>
            <person name="Wu W."/>
            <person name="Sun C."/>
            <person name="Zou P."/>
            <person name="Liu Y."/>
            <person name="Dai S."/>
            <person name="Zhou R."/>
        </authorList>
    </citation>
    <scope>NUCLEOTIDE SEQUENCE [LARGE SCALE GENOMIC DNA]</scope>
</reference>
<comment type="caution">
    <text evidence="1">The sequence shown here is derived from an EMBL/GenBank/DDBJ whole genome shotgun (WGS) entry which is preliminary data.</text>
</comment>
<accession>A0ACB9RH91</accession>